<reference evidence="1 2" key="1">
    <citation type="submission" date="2015-01" db="EMBL/GenBank/DDBJ databases">
        <title>Genome Sequencing of Rickettsiales.</title>
        <authorList>
            <person name="Daugherty S.C."/>
            <person name="Su Q."/>
            <person name="Abolude K."/>
            <person name="Beier-Sexton M."/>
            <person name="Carlyon J.A."/>
            <person name="Carter R."/>
            <person name="Day N.P."/>
            <person name="Dumler S.J."/>
            <person name="Dyachenko V."/>
            <person name="Godinez A."/>
            <person name="Kurtti T.J."/>
            <person name="Lichay M."/>
            <person name="Mullins K.E."/>
            <person name="Ott S."/>
            <person name="Pappas-Brown V."/>
            <person name="Paris D.H."/>
            <person name="Patel P."/>
            <person name="Richards A.L."/>
            <person name="Sadzewicz L."/>
            <person name="Sears K."/>
            <person name="Seidman D."/>
            <person name="Sengamalay N."/>
            <person name="Stenos J."/>
            <person name="Tallon L.J."/>
            <person name="Vincent G."/>
            <person name="Fraser C.M."/>
            <person name="Munderloh U."/>
            <person name="Dunning-Hotopp J.C."/>
        </authorList>
    </citation>
    <scope>NUCLEOTIDE SEQUENCE [LARGE SCALE GENOMIC DNA]</scope>
    <source>
        <strain evidence="1 2">CRT53-1</strain>
    </source>
</reference>
<comment type="caution">
    <text evidence="1">The sequence shown here is derived from an EMBL/GenBank/DDBJ whole genome shotgun (WGS) entry which is preliminary data.</text>
</comment>
<dbReference type="PATRIC" id="fig|1359157.3.peg.61"/>
<dbReference type="AlphaFoldDB" id="A0A0F3Q7Y4"/>
<proteinExistence type="predicted"/>
<gene>
    <name evidence="1" type="ORF">APHCRT_0059</name>
</gene>
<evidence type="ECO:0000313" key="2">
    <source>
        <dbReference type="Proteomes" id="UP000033722"/>
    </source>
</evidence>
<evidence type="ECO:0000313" key="1">
    <source>
        <dbReference type="EMBL" id="KJV88623.1"/>
    </source>
</evidence>
<protein>
    <submittedName>
        <fullName evidence="1">Putative preprotein translocase, SecG subunit</fullName>
    </submittedName>
</protein>
<dbReference type="EMBL" id="LAOD01000001">
    <property type="protein sequence ID" value="KJV88623.1"/>
    <property type="molecule type" value="Genomic_DNA"/>
</dbReference>
<accession>A0A0F3Q7Y4</accession>
<organism evidence="1 2">
    <name type="scientific">Anaplasma phagocytophilum str. CRT53-1</name>
    <dbReference type="NCBI Taxonomy" id="1359157"/>
    <lineage>
        <taxon>Bacteria</taxon>
        <taxon>Pseudomonadati</taxon>
        <taxon>Pseudomonadota</taxon>
        <taxon>Alphaproteobacteria</taxon>
        <taxon>Rickettsiales</taxon>
        <taxon>Anaplasmataceae</taxon>
        <taxon>Anaplasma</taxon>
        <taxon>phagocytophilum group</taxon>
    </lineage>
</organism>
<dbReference type="Proteomes" id="UP000033722">
    <property type="component" value="Unassembled WGS sequence"/>
</dbReference>
<name>A0A0F3Q7Y4_ANAPH</name>
<sequence length="46" mass="4568">MVATVFIVNTLLLVGTGSQGVSGVDFTGESELVSGQDAGIGEVPSE</sequence>